<name>A0A098YVE2_9BACT</name>
<dbReference type="SUPFAM" id="SSF53474">
    <property type="entry name" value="alpha/beta-Hydrolases"/>
    <property type="match status" value="1"/>
</dbReference>
<dbReference type="OrthoDB" id="9814831at2"/>
<evidence type="ECO:0000313" key="2">
    <source>
        <dbReference type="Proteomes" id="UP000029723"/>
    </source>
</evidence>
<dbReference type="Gene3D" id="3.40.50.1000">
    <property type="entry name" value="HAD superfamily/HAD-like"/>
    <property type="match status" value="1"/>
</dbReference>
<proteinExistence type="predicted"/>
<organism evidence="1 2">
    <name type="scientific">Hoylesella timonensis S9-PR14</name>
    <dbReference type="NCBI Taxonomy" id="1401062"/>
    <lineage>
        <taxon>Bacteria</taxon>
        <taxon>Pseudomonadati</taxon>
        <taxon>Bacteroidota</taxon>
        <taxon>Bacteroidia</taxon>
        <taxon>Bacteroidales</taxon>
        <taxon>Prevotellaceae</taxon>
        <taxon>Hoylesella</taxon>
    </lineage>
</organism>
<reference evidence="1 2" key="1">
    <citation type="submission" date="2014-07" db="EMBL/GenBank/DDBJ databases">
        <authorList>
            <person name="McCorrison J."/>
            <person name="Sanka R."/>
            <person name="Torralba M."/>
            <person name="Gillis M."/>
            <person name="Haft D.H."/>
            <person name="Methe B."/>
            <person name="Sutton G."/>
            <person name="Nelson K.E."/>
        </authorList>
    </citation>
    <scope>NUCLEOTIDE SEQUENCE [LARGE SCALE GENOMIC DNA]</scope>
    <source>
        <strain evidence="1 2">S9-PR14</strain>
    </source>
</reference>
<dbReference type="PANTHER" id="PTHR35602">
    <property type="entry name" value="ESTERASE YQIA-RELATED"/>
    <property type="match status" value="1"/>
</dbReference>
<accession>A0A098YVE2</accession>
<dbReference type="InterPro" id="IPR008886">
    <property type="entry name" value="UPF0227/Esterase_YqiA"/>
</dbReference>
<sequence>MDTVRQKQYPDLMVGKTIMYVHGFMSSAQSGTVSILKELLPKANIIAEDLPIHPAEAMELLKKLCQEHQPDLIIGSSMGGMYTEMLKGYDRIVVNPAFQMGETMHDHNMMGKQTFLNPRKDGVQEVIVTKSLVNEYKEITQQCFQAITDEERERVYGLFGDKDPLVHTFDMFYEHYPNAIRFHGAHQLTNKVAFHYLIPVIRWIDDKQEKRERPIIYIDYETLHDSFGKATSSMHKAYEMLIEQYQVLITAPAPTNEHTSLTDVQTWVEEYLSTPAYNKVIFTNQKHLLLGDYLITPTLENDFMGTCLVYGSDEFKTWEELITYFNRLGGQ</sequence>
<dbReference type="RefSeq" id="WP_036926400.1">
    <property type="nucleotide sequence ID" value="NZ_JRPQ01000065.1"/>
</dbReference>
<comment type="caution">
    <text evidence="1">The sequence shown here is derived from an EMBL/GenBank/DDBJ whole genome shotgun (WGS) entry which is preliminary data.</text>
</comment>
<dbReference type="PANTHER" id="PTHR35602:SF3">
    <property type="entry name" value="ESTERASE YQIA"/>
    <property type="match status" value="1"/>
</dbReference>
<dbReference type="Gene3D" id="3.40.50.1820">
    <property type="entry name" value="alpha/beta hydrolase"/>
    <property type="match status" value="1"/>
</dbReference>
<dbReference type="AlphaFoldDB" id="A0A098YVE2"/>
<dbReference type="InterPro" id="IPR029058">
    <property type="entry name" value="AB_hydrolase_fold"/>
</dbReference>
<dbReference type="InterPro" id="IPR023214">
    <property type="entry name" value="HAD_sf"/>
</dbReference>
<protein>
    <submittedName>
        <fullName evidence="1">Esterase</fullName>
    </submittedName>
</protein>
<dbReference type="Pfam" id="PF05728">
    <property type="entry name" value="UPF0227"/>
    <property type="match status" value="1"/>
</dbReference>
<dbReference type="EMBL" id="JRPQ01000065">
    <property type="protein sequence ID" value="KGI22588.1"/>
    <property type="molecule type" value="Genomic_DNA"/>
</dbReference>
<dbReference type="Proteomes" id="UP000029723">
    <property type="component" value="Unassembled WGS sequence"/>
</dbReference>
<evidence type="ECO:0000313" key="1">
    <source>
        <dbReference type="EMBL" id="KGI22588.1"/>
    </source>
</evidence>
<gene>
    <name evidence="1" type="ORF">HMPREF9304_03445</name>
</gene>